<evidence type="ECO:0000313" key="3">
    <source>
        <dbReference type="EMBL" id="PWB85802.1"/>
    </source>
</evidence>
<dbReference type="Pfam" id="PF01910">
    <property type="entry name" value="Thiamine_BP"/>
    <property type="match status" value="1"/>
</dbReference>
<evidence type="ECO:0000313" key="4">
    <source>
        <dbReference type="Proteomes" id="UP000245577"/>
    </source>
</evidence>
<evidence type="ECO:0000259" key="2">
    <source>
        <dbReference type="Pfam" id="PF01910"/>
    </source>
</evidence>
<proteinExistence type="inferred from homology"/>
<dbReference type="SUPFAM" id="SSF89957">
    <property type="entry name" value="MTH1187/YkoF-like"/>
    <property type="match status" value="1"/>
</dbReference>
<comment type="caution">
    <text evidence="3">The sequence shown here is derived from an EMBL/GenBank/DDBJ whole genome shotgun (WGS) entry which is preliminary data.</text>
</comment>
<gene>
    <name evidence="3" type="ORF">MBBWO_06480</name>
</gene>
<dbReference type="EMBL" id="MZGU01000004">
    <property type="protein sequence ID" value="PWB85802.1"/>
    <property type="molecule type" value="Genomic_DNA"/>
</dbReference>
<reference evidence="3 4" key="1">
    <citation type="submission" date="2017-03" db="EMBL/GenBank/DDBJ databases">
        <title>Genome sequence of Methanobrevibacter wosei.</title>
        <authorList>
            <person name="Poehlein A."/>
            <person name="Seedorf H."/>
            <person name="Daniel R."/>
        </authorList>
    </citation>
    <scope>NUCLEOTIDE SEQUENCE [LARGE SCALE GENOMIC DNA]</scope>
    <source>
        <strain evidence="3 4">DSM 11979</strain>
    </source>
</reference>
<feature type="domain" description="Thiamine-binding protein" evidence="2">
    <location>
        <begin position="4"/>
        <end position="96"/>
    </location>
</feature>
<dbReference type="InterPro" id="IPR002767">
    <property type="entry name" value="Thiamine_BP"/>
</dbReference>
<dbReference type="InterPro" id="IPR051614">
    <property type="entry name" value="UPF0045_domain"/>
</dbReference>
<keyword evidence="4" id="KW-1185">Reference proteome</keyword>
<dbReference type="NCBIfam" id="TIGR00106">
    <property type="entry name" value="MTH1187 family thiamine-binding protein"/>
    <property type="match status" value="1"/>
</dbReference>
<dbReference type="Gene3D" id="3.30.70.930">
    <property type="match status" value="1"/>
</dbReference>
<dbReference type="Proteomes" id="UP000245577">
    <property type="component" value="Unassembled WGS sequence"/>
</dbReference>
<dbReference type="RefSeq" id="WP_116669452.1">
    <property type="nucleotide sequence ID" value="NZ_CALIUN010000005.1"/>
</dbReference>
<protein>
    <recommendedName>
        <fullName evidence="2">Thiamine-binding protein domain-containing protein</fullName>
    </recommendedName>
</protein>
<comment type="similarity">
    <text evidence="1">Belongs to the UPF0045 family.</text>
</comment>
<accession>A0A2U1S6U5</accession>
<dbReference type="InterPro" id="IPR029756">
    <property type="entry name" value="MTH1187/YkoF-like"/>
</dbReference>
<dbReference type="AlphaFoldDB" id="A0A2U1S6U5"/>
<organism evidence="3 4">
    <name type="scientific">Methanobrevibacter woesei</name>
    <dbReference type="NCBI Taxonomy" id="190976"/>
    <lineage>
        <taxon>Archaea</taxon>
        <taxon>Methanobacteriati</taxon>
        <taxon>Methanobacteriota</taxon>
        <taxon>Methanomada group</taxon>
        <taxon>Methanobacteria</taxon>
        <taxon>Methanobacteriales</taxon>
        <taxon>Methanobacteriaceae</taxon>
        <taxon>Methanobrevibacter</taxon>
    </lineage>
</organism>
<dbReference type="PANTHER" id="PTHR33777:SF1">
    <property type="entry name" value="UPF0045 PROTEIN ECM15"/>
    <property type="match status" value="1"/>
</dbReference>
<dbReference type="OrthoDB" id="10763at2157"/>
<sequence>MITADFAIVPVGSKDTECKDYVTAAVQAIKDSGLNYQLTGMGTQIEADNLKELYDAIATAQEAVFKIGVGRVYTIIKVDDRRDLDNRTLNVKIDTVNEMLK</sequence>
<evidence type="ECO:0000256" key="1">
    <source>
        <dbReference type="ARBA" id="ARBA00010272"/>
    </source>
</evidence>
<dbReference type="GO" id="GO:0005829">
    <property type="term" value="C:cytosol"/>
    <property type="evidence" value="ECO:0007669"/>
    <property type="project" value="TreeGrafter"/>
</dbReference>
<dbReference type="PANTHER" id="PTHR33777">
    <property type="entry name" value="UPF0045 PROTEIN ECM15"/>
    <property type="match status" value="1"/>
</dbReference>
<name>A0A2U1S6U5_9EURY</name>